<dbReference type="Pfam" id="PF01459">
    <property type="entry name" value="Porin_3"/>
    <property type="match status" value="1"/>
</dbReference>
<sequence length="157" mass="16995">MNTNLSLLGLTDARPQGARHNVYVSVGLTANSVVNFSGVVGTSVGSRTDVSFDTKTGNFTKYNGDTLTALYYHIVNLLTNTTVSVEVNNDFSSNENMLTIGSQHALDPLTTIKARVNNFRKASALTQHALTLKQIDNGVIVPPSGWKYAKCDMNENI</sequence>
<keyword evidence="3" id="KW-1185">Reference proteome</keyword>
<gene>
    <name evidence="2" type="ORF">LSAT_V11C400222840</name>
</gene>
<dbReference type="InterPro" id="IPR023614">
    <property type="entry name" value="Porin_dom_sf"/>
</dbReference>
<reference evidence="2 3" key="1">
    <citation type="journal article" date="2017" name="Nat. Commun.">
        <title>Genome assembly with in vitro proximity ligation data and whole-genome triplication in lettuce.</title>
        <authorList>
            <person name="Reyes-Chin-Wo S."/>
            <person name="Wang Z."/>
            <person name="Yang X."/>
            <person name="Kozik A."/>
            <person name="Arikit S."/>
            <person name="Song C."/>
            <person name="Xia L."/>
            <person name="Froenicke L."/>
            <person name="Lavelle D.O."/>
            <person name="Truco M.J."/>
            <person name="Xia R."/>
            <person name="Zhu S."/>
            <person name="Xu C."/>
            <person name="Xu H."/>
            <person name="Xu X."/>
            <person name="Cox K."/>
            <person name="Korf I."/>
            <person name="Meyers B.C."/>
            <person name="Michelmore R.W."/>
        </authorList>
    </citation>
    <scope>NUCLEOTIDE SEQUENCE [LARGE SCALE GENOMIC DNA]</scope>
    <source>
        <strain evidence="3">cv. Salinas</strain>
        <tissue evidence="2">Seedlings</tissue>
    </source>
</reference>
<organism evidence="2 3">
    <name type="scientific">Lactuca sativa</name>
    <name type="common">Garden lettuce</name>
    <dbReference type="NCBI Taxonomy" id="4236"/>
    <lineage>
        <taxon>Eukaryota</taxon>
        <taxon>Viridiplantae</taxon>
        <taxon>Streptophyta</taxon>
        <taxon>Embryophyta</taxon>
        <taxon>Tracheophyta</taxon>
        <taxon>Spermatophyta</taxon>
        <taxon>Magnoliopsida</taxon>
        <taxon>eudicotyledons</taxon>
        <taxon>Gunneridae</taxon>
        <taxon>Pentapetalae</taxon>
        <taxon>asterids</taxon>
        <taxon>campanulids</taxon>
        <taxon>Asterales</taxon>
        <taxon>Asteraceae</taxon>
        <taxon>Cichorioideae</taxon>
        <taxon>Cichorieae</taxon>
        <taxon>Lactucinae</taxon>
        <taxon>Lactuca</taxon>
    </lineage>
</organism>
<dbReference type="AlphaFoldDB" id="A0A9R1VWS9"/>
<dbReference type="PANTHER" id="PTHR11743:SF60">
    <property type="entry name" value="MITOCHONDRIAL OUTER MEMBRANE PROTEIN PORIN 1"/>
    <property type="match status" value="1"/>
</dbReference>
<dbReference type="InterPro" id="IPR027246">
    <property type="entry name" value="Porin_Euk/Tom40"/>
</dbReference>
<dbReference type="PANTHER" id="PTHR11743">
    <property type="entry name" value="VOLTAGE-DEPENDENT ANION-SELECTIVE CHANNEL"/>
    <property type="match status" value="1"/>
</dbReference>
<accession>A0A9R1VWS9</accession>
<dbReference type="GO" id="GO:0008308">
    <property type="term" value="F:voltage-gated monoatomic anion channel activity"/>
    <property type="evidence" value="ECO:0000318"/>
    <property type="project" value="GO_Central"/>
</dbReference>
<dbReference type="EMBL" id="NBSK02000004">
    <property type="protein sequence ID" value="KAJ0214040.1"/>
    <property type="molecule type" value="Genomic_DNA"/>
</dbReference>
<evidence type="ECO:0000256" key="1">
    <source>
        <dbReference type="ARBA" id="ARBA00009624"/>
    </source>
</evidence>
<evidence type="ECO:0000313" key="3">
    <source>
        <dbReference type="Proteomes" id="UP000235145"/>
    </source>
</evidence>
<dbReference type="Proteomes" id="UP000235145">
    <property type="component" value="Unassembled WGS sequence"/>
</dbReference>
<dbReference type="Gene3D" id="2.40.160.10">
    <property type="entry name" value="Porin"/>
    <property type="match status" value="1"/>
</dbReference>
<evidence type="ECO:0000313" key="2">
    <source>
        <dbReference type="EMBL" id="KAJ0214040.1"/>
    </source>
</evidence>
<comment type="caution">
    <text evidence="2">The sequence shown here is derived from an EMBL/GenBank/DDBJ whole genome shotgun (WGS) entry which is preliminary data.</text>
</comment>
<protein>
    <submittedName>
        <fullName evidence="2">Uncharacterized protein</fullName>
    </submittedName>
</protein>
<comment type="similarity">
    <text evidence="1">Belongs to the eukaryotic mitochondrial porin (TC 1.B.8.1) family.</text>
</comment>
<dbReference type="GO" id="GO:0005741">
    <property type="term" value="C:mitochondrial outer membrane"/>
    <property type="evidence" value="ECO:0000318"/>
    <property type="project" value="GO_Central"/>
</dbReference>
<dbReference type="InterPro" id="IPR001925">
    <property type="entry name" value="Porin_Euk"/>
</dbReference>
<proteinExistence type="inferred from homology"/>
<name>A0A9R1VWS9_LACSA</name>